<evidence type="ECO:0000256" key="1">
    <source>
        <dbReference type="ARBA" id="ARBA00009759"/>
    </source>
</evidence>
<comment type="caution">
    <text evidence="2">The sequence shown here is derived from an EMBL/GenBank/DDBJ whole genome shotgun (WGS) entry which is preliminary data.</text>
</comment>
<dbReference type="PANTHER" id="PTHR20854">
    <property type="entry name" value="INOSITOL MONOPHOSPHATASE"/>
    <property type="match status" value="1"/>
</dbReference>
<comment type="similarity">
    <text evidence="1">Belongs to the inositol monophosphatase superfamily.</text>
</comment>
<dbReference type="Pfam" id="PF00459">
    <property type="entry name" value="Inositol_P"/>
    <property type="match status" value="1"/>
</dbReference>
<sequence>MLGDIDKTQRSLLVTGFGYEHDGPWAANMNLFKQFTDISWCVKRIGATVVDMCDVALGIVEAYWEYCQKPLDMVANVLVMLFNYLSLNLFKNFILILQCLKPIVVLWSFQTVQ</sequence>
<dbReference type="AlphaFoldDB" id="A0A9R1XTQ6"/>
<evidence type="ECO:0000313" key="3">
    <source>
        <dbReference type="Proteomes" id="UP000235145"/>
    </source>
</evidence>
<protein>
    <submittedName>
        <fullName evidence="2">Uncharacterized protein</fullName>
    </submittedName>
</protein>
<dbReference type="PANTHER" id="PTHR20854:SF17">
    <property type="entry name" value="PHOSPHATASE IMPL1, CHLOROPLASTIC"/>
    <property type="match status" value="1"/>
</dbReference>
<organism evidence="2 3">
    <name type="scientific">Lactuca sativa</name>
    <name type="common">Garden lettuce</name>
    <dbReference type="NCBI Taxonomy" id="4236"/>
    <lineage>
        <taxon>Eukaryota</taxon>
        <taxon>Viridiplantae</taxon>
        <taxon>Streptophyta</taxon>
        <taxon>Embryophyta</taxon>
        <taxon>Tracheophyta</taxon>
        <taxon>Spermatophyta</taxon>
        <taxon>Magnoliopsida</taxon>
        <taxon>eudicotyledons</taxon>
        <taxon>Gunneridae</taxon>
        <taxon>Pentapetalae</taxon>
        <taxon>asterids</taxon>
        <taxon>campanulids</taxon>
        <taxon>Asterales</taxon>
        <taxon>Asteraceae</taxon>
        <taxon>Cichorioideae</taxon>
        <taxon>Cichorieae</taxon>
        <taxon>Lactucinae</taxon>
        <taxon>Lactuca</taxon>
    </lineage>
</organism>
<proteinExistence type="inferred from homology"/>
<accession>A0A9R1XTQ6</accession>
<reference evidence="2 3" key="1">
    <citation type="journal article" date="2017" name="Nat. Commun.">
        <title>Genome assembly with in vitro proximity ligation data and whole-genome triplication in lettuce.</title>
        <authorList>
            <person name="Reyes-Chin-Wo S."/>
            <person name="Wang Z."/>
            <person name="Yang X."/>
            <person name="Kozik A."/>
            <person name="Arikit S."/>
            <person name="Song C."/>
            <person name="Xia L."/>
            <person name="Froenicke L."/>
            <person name="Lavelle D.O."/>
            <person name="Truco M.J."/>
            <person name="Xia R."/>
            <person name="Zhu S."/>
            <person name="Xu C."/>
            <person name="Xu H."/>
            <person name="Xu X."/>
            <person name="Cox K."/>
            <person name="Korf I."/>
            <person name="Meyers B.C."/>
            <person name="Michelmore R.W."/>
        </authorList>
    </citation>
    <scope>NUCLEOTIDE SEQUENCE [LARGE SCALE GENOMIC DNA]</scope>
    <source>
        <strain evidence="3">cv. Salinas</strain>
        <tissue evidence="2">Seedlings</tissue>
    </source>
</reference>
<evidence type="ECO:0000313" key="2">
    <source>
        <dbReference type="EMBL" id="KAJ0227110.1"/>
    </source>
</evidence>
<dbReference type="SUPFAM" id="SSF56655">
    <property type="entry name" value="Carbohydrate phosphatase"/>
    <property type="match status" value="1"/>
</dbReference>
<dbReference type="Gene3D" id="3.40.190.80">
    <property type="match status" value="1"/>
</dbReference>
<dbReference type="Proteomes" id="UP000235145">
    <property type="component" value="Unassembled WGS sequence"/>
</dbReference>
<name>A0A9R1XTQ6_LACSA</name>
<dbReference type="EMBL" id="NBSK02000001">
    <property type="protein sequence ID" value="KAJ0227110.1"/>
    <property type="molecule type" value="Genomic_DNA"/>
</dbReference>
<dbReference type="InterPro" id="IPR000760">
    <property type="entry name" value="Inositol_monophosphatase-like"/>
</dbReference>
<gene>
    <name evidence="2" type="ORF">LSAT_V11C100033520</name>
</gene>
<keyword evidence="3" id="KW-1185">Reference proteome</keyword>